<protein>
    <submittedName>
        <fullName evidence="2">Uncharacterized protein</fullName>
    </submittedName>
</protein>
<reference evidence="2" key="1">
    <citation type="submission" date="2021-06" db="EMBL/GenBank/DDBJ databases">
        <title>Comparative genomics, transcriptomics and evolutionary studies reveal genomic signatures of adaptation to plant cell wall in hemibiotrophic fungi.</title>
        <authorList>
            <consortium name="DOE Joint Genome Institute"/>
            <person name="Baroncelli R."/>
            <person name="Diaz J.F."/>
            <person name="Benocci T."/>
            <person name="Peng M."/>
            <person name="Battaglia E."/>
            <person name="Haridas S."/>
            <person name="Andreopoulos W."/>
            <person name="Labutti K."/>
            <person name="Pangilinan J."/>
            <person name="Floch G.L."/>
            <person name="Makela M.R."/>
            <person name="Henrissat B."/>
            <person name="Grigoriev I.V."/>
            <person name="Crouch J.A."/>
            <person name="De Vries R.P."/>
            <person name="Sukno S.A."/>
            <person name="Thon M.R."/>
        </authorList>
    </citation>
    <scope>NUCLEOTIDE SEQUENCE</scope>
    <source>
        <strain evidence="2">MAFF235873</strain>
    </source>
</reference>
<organism evidence="2 3">
    <name type="scientific">Colletotrichum zoysiae</name>
    <dbReference type="NCBI Taxonomy" id="1216348"/>
    <lineage>
        <taxon>Eukaryota</taxon>
        <taxon>Fungi</taxon>
        <taxon>Dikarya</taxon>
        <taxon>Ascomycota</taxon>
        <taxon>Pezizomycotina</taxon>
        <taxon>Sordariomycetes</taxon>
        <taxon>Hypocreomycetidae</taxon>
        <taxon>Glomerellales</taxon>
        <taxon>Glomerellaceae</taxon>
        <taxon>Colletotrichum</taxon>
        <taxon>Colletotrichum graminicola species complex</taxon>
    </lineage>
</organism>
<sequence>MASLPVHTFNQYLPTVHISSWPQSHFPASRFSLQIRQRTHVLIGQCLHSLHKYAFFMSPSVHAPPGPPPPSIQLALPTISSQIYDLFLFFPPKSSLLSLSPLPSPLGPPPTCLTDLVPHSRPLSGWFGLALLCFPLTTHTPPVVDHPRRTDRPLSNLLPLSGPFFCPTSATILFSAACFLGRTPSVPTYLRTYGVPRQQSPVAIARSRPSPPIRPDNRLSGDHPYHTRPFS</sequence>
<gene>
    <name evidence="2" type="ORF">LX32DRAFT_149131</name>
</gene>
<feature type="compositionally biased region" description="Basic and acidic residues" evidence="1">
    <location>
        <begin position="215"/>
        <end position="225"/>
    </location>
</feature>
<evidence type="ECO:0000256" key="1">
    <source>
        <dbReference type="SAM" id="MobiDB-lite"/>
    </source>
</evidence>
<accession>A0AAD9LZ25</accession>
<feature type="region of interest" description="Disordered" evidence="1">
    <location>
        <begin position="200"/>
        <end position="231"/>
    </location>
</feature>
<evidence type="ECO:0000313" key="2">
    <source>
        <dbReference type="EMBL" id="KAK2023293.1"/>
    </source>
</evidence>
<dbReference type="AlphaFoldDB" id="A0AAD9LZ25"/>
<evidence type="ECO:0000313" key="3">
    <source>
        <dbReference type="Proteomes" id="UP001232148"/>
    </source>
</evidence>
<proteinExistence type="predicted"/>
<dbReference type="EMBL" id="MU843005">
    <property type="protein sequence ID" value="KAK2023293.1"/>
    <property type="molecule type" value="Genomic_DNA"/>
</dbReference>
<name>A0AAD9LZ25_9PEZI</name>
<comment type="caution">
    <text evidence="2">The sequence shown here is derived from an EMBL/GenBank/DDBJ whole genome shotgun (WGS) entry which is preliminary data.</text>
</comment>
<dbReference type="Proteomes" id="UP001232148">
    <property type="component" value="Unassembled WGS sequence"/>
</dbReference>
<keyword evidence="3" id="KW-1185">Reference proteome</keyword>